<organism evidence="1">
    <name type="scientific">mine drainage metagenome</name>
    <dbReference type="NCBI Taxonomy" id="410659"/>
    <lineage>
        <taxon>unclassified sequences</taxon>
        <taxon>metagenomes</taxon>
        <taxon>ecological metagenomes</taxon>
    </lineage>
</organism>
<dbReference type="AlphaFoldDB" id="T1B821"/>
<accession>T1B821</accession>
<proteinExistence type="predicted"/>
<reference evidence="1" key="2">
    <citation type="journal article" date="2014" name="ISME J.">
        <title>Microbial stratification in low pH oxic and suboxic macroscopic growths along an acid mine drainage.</title>
        <authorList>
            <person name="Mendez-Garcia C."/>
            <person name="Mesa V."/>
            <person name="Sprenger R.R."/>
            <person name="Richter M."/>
            <person name="Diez M.S."/>
            <person name="Solano J."/>
            <person name="Bargiela R."/>
            <person name="Golyshina O.V."/>
            <person name="Manteca A."/>
            <person name="Ramos J.L."/>
            <person name="Gallego J.R."/>
            <person name="Llorente I."/>
            <person name="Martins Dos Santos V.A."/>
            <person name="Jensen O.N."/>
            <person name="Pelaez A.I."/>
            <person name="Sanchez J."/>
            <person name="Ferrer M."/>
        </authorList>
    </citation>
    <scope>NUCLEOTIDE SEQUENCE</scope>
</reference>
<evidence type="ECO:0000313" key="1">
    <source>
        <dbReference type="EMBL" id="EQD64583.1"/>
    </source>
</evidence>
<feature type="non-terminal residue" evidence="1">
    <location>
        <position position="1"/>
    </location>
</feature>
<gene>
    <name evidence="1" type="ORF">B2A_01926</name>
</gene>
<comment type="caution">
    <text evidence="1">The sequence shown here is derived from an EMBL/GenBank/DDBJ whole genome shotgun (WGS) entry which is preliminary data.</text>
</comment>
<reference evidence="1" key="1">
    <citation type="submission" date="2013-08" db="EMBL/GenBank/DDBJ databases">
        <authorList>
            <person name="Mendez C."/>
            <person name="Richter M."/>
            <person name="Ferrer M."/>
            <person name="Sanchez J."/>
        </authorList>
    </citation>
    <scope>NUCLEOTIDE SEQUENCE</scope>
</reference>
<dbReference type="EMBL" id="AUZZ01001357">
    <property type="protein sequence ID" value="EQD64583.1"/>
    <property type="molecule type" value="Genomic_DNA"/>
</dbReference>
<name>T1B821_9ZZZZ</name>
<protein>
    <submittedName>
        <fullName evidence="1">Protein containing DUF455</fullName>
    </submittedName>
</protein>
<sequence length="47" mass="5195">ARDGLEPQATFHALLAEYMLGGQRGPFNLEARRAAGFSTDELDMLTR</sequence>